<reference evidence="11 12" key="1">
    <citation type="submission" date="2018-08" db="EMBL/GenBank/DDBJ databases">
        <title>Recombination of ecologically and evolutionarily significant loci maintains genetic cohesion in the Pseudomonas syringae species complex.</title>
        <authorList>
            <person name="Dillon M."/>
            <person name="Thakur S."/>
            <person name="Almeida R.N.D."/>
            <person name="Weir B.S."/>
            <person name="Guttman D.S."/>
        </authorList>
    </citation>
    <scope>NUCLEOTIDE SEQUENCE [LARGE SCALE GENOMIC DNA]</scope>
    <source>
        <strain evidence="11 12">ICMP 2821</strain>
    </source>
</reference>
<dbReference type="FunFam" id="3.30.565.10:FF:000016">
    <property type="entry name" value="Chemotaxis protein CheA, putative"/>
    <property type="match status" value="1"/>
</dbReference>
<accession>A0A3M3L6K6</accession>
<dbReference type="EC" id="2.7.13.3" evidence="2"/>
<dbReference type="Gene3D" id="2.30.30.40">
    <property type="entry name" value="SH3 Domains"/>
    <property type="match status" value="1"/>
</dbReference>
<dbReference type="GO" id="GO:0006935">
    <property type="term" value="P:chemotaxis"/>
    <property type="evidence" value="ECO:0007669"/>
    <property type="project" value="InterPro"/>
</dbReference>
<dbReference type="Gene3D" id="1.10.287.560">
    <property type="entry name" value="Histidine kinase CheA-like, homodimeric domain"/>
    <property type="match status" value="1"/>
</dbReference>
<evidence type="ECO:0000256" key="7">
    <source>
        <dbReference type="ARBA" id="ARBA00035100"/>
    </source>
</evidence>
<evidence type="ECO:0000256" key="1">
    <source>
        <dbReference type="ARBA" id="ARBA00000085"/>
    </source>
</evidence>
<dbReference type="InterPro" id="IPR004105">
    <property type="entry name" value="CheA-like_dim"/>
</dbReference>
<dbReference type="FunFam" id="2.30.30.40:FF:000048">
    <property type="entry name" value="Chemotaxis protein CheA, putative"/>
    <property type="match status" value="1"/>
</dbReference>
<dbReference type="Pfam" id="PF01584">
    <property type="entry name" value="CheW"/>
    <property type="match status" value="1"/>
</dbReference>
<dbReference type="PROSITE" id="PS50109">
    <property type="entry name" value="HIS_KIN"/>
    <property type="match status" value="1"/>
</dbReference>
<keyword evidence="6 11" id="KW-0418">Kinase</keyword>
<dbReference type="AlphaFoldDB" id="A0A3M3L6K6"/>
<evidence type="ECO:0000256" key="2">
    <source>
        <dbReference type="ARBA" id="ARBA00012438"/>
    </source>
</evidence>
<dbReference type="InterPro" id="IPR004358">
    <property type="entry name" value="Sig_transdc_His_kin-like_C"/>
</dbReference>
<dbReference type="CDD" id="cd16916">
    <property type="entry name" value="HATPase_CheA-like"/>
    <property type="match status" value="1"/>
</dbReference>
<evidence type="ECO:0000256" key="6">
    <source>
        <dbReference type="ARBA" id="ARBA00022777"/>
    </source>
</evidence>
<comment type="catalytic activity">
    <reaction evidence="1">
        <text>ATP + protein L-histidine = ADP + protein N-phospho-L-histidine.</text>
        <dbReference type="EC" id="2.7.13.3"/>
    </reaction>
</comment>
<dbReference type="PROSITE" id="PS50851">
    <property type="entry name" value="CHEW"/>
    <property type="match status" value="1"/>
</dbReference>
<dbReference type="InterPro" id="IPR051315">
    <property type="entry name" value="Bact_Chemotaxis_CheA"/>
</dbReference>
<dbReference type="SUPFAM" id="SSF50341">
    <property type="entry name" value="CheW-like"/>
    <property type="match status" value="1"/>
</dbReference>
<evidence type="ECO:0000259" key="10">
    <source>
        <dbReference type="PROSITE" id="PS50851"/>
    </source>
</evidence>
<feature type="domain" description="CheW-like" evidence="10">
    <location>
        <begin position="436"/>
        <end position="570"/>
    </location>
</feature>
<comment type="function">
    <text evidence="7">Involved in the transmission of sensory signals from the chemoreceptors to the flagellar motors. CheA is autophosphorylated; it can transfer its phosphate group to either CheB or CheY.</text>
</comment>
<evidence type="ECO:0000256" key="5">
    <source>
        <dbReference type="ARBA" id="ARBA00022679"/>
    </source>
</evidence>
<evidence type="ECO:0000313" key="11">
    <source>
        <dbReference type="EMBL" id="RMN30938.1"/>
    </source>
</evidence>
<dbReference type="Pfam" id="PF02518">
    <property type="entry name" value="HATPase_c"/>
    <property type="match status" value="1"/>
</dbReference>
<dbReference type="Pfam" id="PF02895">
    <property type="entry name" value="H-kinase_dim"/>
    <property type="match status" value="1"/>
</dbReference>
<evidence type="ECO:0000259" key="9">
    <source>
        <dbReference type="PROSITE" id="PS50109"/>
    </source>
</evidence>
<dbReference type="InterPro" id="IPR003594">
    <property type="entry name" value="HATPase_dom"/>
</dbReference>
<dbReference type="InterPro" id="IPR005467">
    <property type="entry name" value="His_kinase_dom"/>
</dbReference>
<dbReference type="EMBL" id="RBOW01000469">
    <property type="protein sequence ID" value="RMN30938.1"/>
    <property type="molecule type" value="Genomic_DNA"/>
</dbReference>
<protein>
    <recommendedName>
        <fullName evidence="3">Chemotaxis protein CheA</fullName>
        <ecNumber evidence="2">2.7.13.3</ecNumber>
    </recommendedName>
</protein>
<dbReference type="SUPFAM" id="SSF55874">
    <property type="entry name" value="ATPase domain of HSP90 chaperone/DNA topoisomerase II/histidine kinase"/>
    <property type="match status" value="1"/>
</dbReference>
<proteinExistence type="predicted"/>
<evidence type="ECO:0000256" key="4">
    <source>
        <dbReference type="ARBA" id="ARBA00022553"/>
    </source>
</evidence>
<dbReference type="SUPFAM" id="SSF47384">
    <property type="entry name" value="Homodimeric domain of signal transducing histidine kinase"/>
    <property type="match status" value="1"/>
</dbReference>
<dbReference type="InterPro" id="IPR037006">
    <property type="entry name" value="CheA-like_homodim_sf"/>
</dbReference>
<dbReference type="Gene3D" id="3.30.565.10">
    <property type="entry name" value="Histidine kinase-like ATPase, C-terminal domain"/>
    <property type="match status" value="1"/>
</dbReference>
<dbReference type="InterPro" id="IPR036890">
    <property type="entry name" value="HATPase_C_sf"/>
</dbReference>
<feature type="domain" description="Histidine kinase" evidence="9">
    <location>
        <begin position="225"/>
        <end position="434"/>
    </location>
</feature>
<comment type="caution">
    <text evidence="11">The sequence shown here is derived from an EMBL/GenBank/DDBJ whole genome shotgun (WGS) entry which is preliminary data.</text>
</comment>
<dbReference type="CDD" id="cd00731">
    <property type="entry name" value="CheA_reg"/>
    <property type="match status" value="1"/>
</dbReference>
<feature type="non-terminal residue" evidence="11">
    <location>
        <position position="1"/>
    </location>
</feature>
<dbReference type="InterPro" id="IPR036061">
    <property type="entry name" value="CheW-like_dom_sf"/>
</dbReference>
<dbReference type="InterPro" id="IPR002545">
    <property type="entry name" value="CheW-lke_dom"/>
</dbReference>
<dbReference type="PANTHER" id="PTHR43395">
    <property type="entry name" value="SENSOR HISTIDINE KINASE CHEA"/>
    <property type="match status" value="1"/>
</dbReference>
<dbReference type="GO" id="GO:0000155">
    <property type="term" value="F:phosphorelay sensor kinase activity"/>
    <property type="evidence" value="ECO:0007669"/>
    <property type="project" value="InterPro"/>
</dbReference>
<dbReference type="InterPro" id="IPR036097">
    <property type="entry name" value="HisK_dim/P_sf"/>
</dbReference>
<sequence length="573" mass="60350">APAAAPAPAASAASGDEITDQEFESLLDQLHGKGKFAADVVAPAQAPAAQSSKAASGNDEITDDEFEALLDQLHGKGSFDGAVAAPVAAAPVAAVAKAPAASTAAASDEITDHEFESLLDELHGKGKFEPQAVVAKAPAAAAAPAPAAKPAPAPAAKAEPARAAPAPAPARAAAAPAEKPVATEAETTVRVDTARLDEIMNMVGELVLVRNRLVRLGLNSADEAMSKAVSNLDVVTADLQTAVMKTRMQPIKKVFGRFPRLVRDLARQLKKEINLELVGEETDLDKNLVEALADPLVHLVRNAVDHGIETPEEREATGKSRGGRVILSAEQEGDHILLSISDDGKGMDPNVLRSIAVKRGVMDKDAADRLSDTDCYNLIFAPGFSTKTEISDVSGRGVGMDVVKTKISQLNGSINIYSTKGQGSKIVIKVPLTLAIMPTLMVMLGNQAFAFPLVNVNEIFHLNLSTTNVVDGQEVVIVRDKALPLFYLKRWLVSSAAHEEQREGHVVILTVGTQRIGFVVDQLVGQEEVVIKPLGKMLQGTPGMSGATITGDGRIALILDVPSMLKRYAARRI</sequence>
<dbReference type="SMART" id="SM01231">
    <property type="entry name" value="H-kinase_dim"/>
    <property type="match status" value="1"/>
</dbReference>
<evidence type="ECO:0000313" key="12">
    <source>
        <dbReference type="Proteomes" id="UP000281372"/>
    </source>
</evidence>
<dbReference type="SMART" id="SM00260">
    <property type="entry name" value="CheW"/>
    <property type="match status" value="1"/>
</dbReference>
<gene>
    <name evidence="11" type="ORF">ALQ64_102395</name>
</gene>
<name>A0A3M3L6K6_PSECA</name>
<dbReference type="RefSeq" id="WP_147464613.1">
    <property type="nucleotide sequence ID" value="NZ_RBOW01000469.1"/>
</dbReference>
<keyword evidence="4" id="KW-0597">Phosphoprotein</keyword>
<dbReference type="Proteomes" id="UP000281372">
    <property type="component" value="Unassembled WGS sequence"/>
</dbReference>
<feature type="compositionally biased region" description="Low complexity" evidence="8">
    <location>
        <begin position="154"/>
        <end position="185"/>
    </location>
</feature>
<evidence type="ECO:0000256" key="3">
    <source>
        <dbReference type="ARBA" id="ARBA00021495"/>
    </source>
</evidence>
<organism evidence="11 12">
    <name type="scientific">Pseudomonas cannabina</name>
    <dbReference type="NCBI Taxonomy" id="86840"/>
    <lineage>
        <taxon>Bacteria</taxon>
        <taxon>Pseudomonadati</taxon>
        <taxon>Pseudomonadota</taxon>
        <taxon>Gammaproteobacteria</taxon>
        <taxon>Pseudomonadales</taxon>
        <taxon>Pseudomonadaceae</taxon>
        <taxon>Pseudomonas</taxon>
    </lineage>
</organism>
<dbReference type="SMART" id="SM00387">
    <property type="entry name" value="HATPase_c"/>
    <property type="match status" value="1"/>
</dbReference>
<feature type="region of interest" description="Disordered" evidence="8">
    <location>
        <begin position="145"/>
        <end position="185"/>
    </location>
</feature>
<dbReference type="PRINTS" id="PR00344">
    <property type="entry name" value="BCTRLSENSOR"/>
</dbReference>
<dbReference type="PANTHER" id="PTHR43395:SF1">
    <property type="entry name" value="CHEMOTAXIS PROTEIN CHEA"/>
    <property type="match status" value="1"/>
</dbReference>
<dbReference type="GO" id="GO:0005737">
    <property type="term" value="C:cytoplasm"/>
    <property type="evidence" value="ECO:0007669"/>
    <property type="project" value="InterPro"/>
</dbReference>
<keyword evidence="5" id="KW-0808">Transferase</keyword>
<evidence type="ECO:0000256" key="8">
    <source>
        <dbReference type="SAM" id="MobiDB-lite"/>
    </source>
</evidence>